<comment type="function">
    <text evidence="15">Member of the two-component regulatory system HssS/HssR involved in intracellular heme homeostasis and tempering of staphylococcal virulence. HssS functions as a heme sensor histidine kinase which is autophosphorylated at a histidine residue and transfers its phosphate group to an aspartate residue of HssR. HssR/HssS activates the expression of hrtAB, an efflux pump, in response to extracellular heme, hemin, hemoglobin or blood.</text>
</comment>
<dbReference type="FunFam" id="3.30.565.10:FF:000006">
    <property type="entry name" value="Sensor histidine kinase WalK"/>
    <property type="match status" value="1"/>
</dbReference>
<dbReference type="InterPro" id="IPR003661">
    <property type="entry name" value="HisK_dim/P_dom"/>
</dbReference>
<keyword evidence="11 17" id="KW-1133">Transmembrane helix</keyword>
<dbReference type="Gene3D" id="6.10.340.10">
    <property type="match status" value="1"/>
</dbReference>
<dbReference type="SUPFAM" id="SSF55874">
    <property type="entry name" value="ATPase domain of HSP90 chaperone/DNA topoisomerase II/histidine kinase"/>
    <property type="match status" value="1"/>
</dbReference>
<reference evidence="20 21" key="1">
    <citation type="submission" date="2019-03" db="EMBL/GenBank/DDBJ databases">
        <authorList>
            <person name="Kim M.K.M."/>
        </authorList>
    </citation>
    <scope>NUCLEOTIDE SEQUENCE [LARGE SCALE GENOMIC DNA]</scope>
    <source>
        <strain evidence="20 21">18JY21-1</strain>
    </source>
</reference>
<evidence type="ECO:0000256" key="1">
    <source>
        <dbReference type="ARBA" id="ARBA00000085"/>
    </source>
</evidence>
<protein>
    <recommendedName>
        <fullName evidence="16">Heme sensor protein HssS</fullName>
        <ecNumber evidence="3">2.7.13.3</ecNumber>
    </recommendedName>
</protein>
<dbReference type="EC" id="2.7.13.3" evidence="3"/>
<dbReference type="PROSITE" id="PS50885">
    <property type="entry name" value="HAMP"/>
    <property type="match status" value="1"/>
</dbReference>
<evidence type="ECO:0000256" key="15">
    <source>
        <dbReference type="ARBA" id="ARBA00037219"/>
    </source>
</evidence>
<dbReference type="PRINTS" id="PR00344">
    <property type="entry name" value="BCTRLSENSOR"/>
</dbReference>
<dbReference type="Pfam" id="PF00512">
    <property type="entry name" value="HisKA"/>
    <property type="match status" value="1"/>
</dbReference>
<sequence>MKTLYVRIVLIALLIGIISSILGLLATNIHYQMNLKTYYEEKLVHIAKEIRTLYSKSPELSMDDYFPHMANTGFQIFLTDGTHSHFYGRAFGNTELAPERVQKVLNGEVYYGAISNNSRITIAGYFENSLHNSVGIPIQISGKPYALFIKPDLTQQIGEVRNIMALLLTFTALFSIVLIIIFTRYIVKPIRSLTTATQKIVNGEYEFRLDVNRKDEIGELARHFAHMSESLKQLDEMRQEFVANVSHEIQSPLTSIQGFVHEILNEETNPNDKERYLHIIDEESRRLSSLSKQLLTLASLDKESGVIKPSLYRLDEQIRQIVIANEWLWADKEIMIELDLAEIKVRADQQLLHLVWTNLLVNAIKFSEHGSSIQINIRIEQQIIVTIQDHGIGIPEEELPHIFDRFYKVDKARNRSRSGSGLGLSIVQQIIRLHRGTIDVQSQIGIGTTFIIQLPHL</sequence>
<comment type="catalytic activity">
    <reaction evidence="1">
        <text>ATP + protein L-histidine = ADP + protein N-phospho-L-histidine.</text>
        <dbReference type="EC" id="2.7.13.3"/>
    </reaction>
</comment>
<evidence type="ECO:0000256" key="7">
    <source>
        <dbReference type="ARBA" id="ARBA00022692"/>
    </source>
</evidence>
<keyword evidence="21" id="KW-1185">Reference proteome</keyword>
<dbReference type="EMBL" id="SKFG01000012">
    <property type="protein sequence ID" value="TCZ76587.1"/>
    <property type="molecule type" value="Genomic_DNA"/>
</dbReference>
<keyword evidence="6" id="KW-0808">Transferase</keyword>
<keyword evidence="14 17" id="KW-0472">Membrane</keyword>
<feature type="transmembrane region" description="Helical" evidence="17">
    <location>
        <begin position="163"/>
        <end position="187"/>
    </location>
</feature>
<evidence type="ECO:0000256" key="14">
    <source>
        <dbReference type="ARBA" id="ARBA00023136"/>
    </source>
</evidence>
<evidence type="ECO:0000256" key="16">
    <source>
        <dbReference type="ARBA" id="ARBA00040841"/>
    </source>
</evidence>
<evidence type="ECO:0000313" key="21">
    <source>
        <dbReference type="Proteomes" id="UP000295418"/>
    </source>
</evidence>
<dbReference type="AlphaFoldDB" id="A0A4R4EB99"/>
<dbReference type="PROSITE" id="PS50109">
    <property type="entry name" value="HIS_KIN"/>
    <property type="match status" value="1"/>
</dbReference>
<accession>A0A4R4EB99</accession>
<dbReference type="CDD" id="cd00082">
    <property type="entry name" value="HisKA"/>
    <property type="match status" value="1"/>
</dbReference>
<evidence type="ECO:0000256" key="4">
    <source>
        <dbReference type="ARBA" id="ARBA00022475"/>
    </source>
</evidence>
<evidence type="ECO:0000256" key="3">
    <source>
        <dbReference type="ARBA" id="ARBA00012438"/>
    </source>
</evidence>
<dbReference type="InterPro" id="IPR005467">
    <property type="entry name" value="His_kinase_dom"/>
</dbReference>
<dbReference type="InterPro" id="IPR003594">
    <property type="entry name" value="HATPase_dom"/>
</dbReference>
<evidence type="ECO:0000256" key="2">
    <source>
        <dbReference type="ARBA" id="ARBA00004651"/>
    </source>
</evidence>
<dbReference type="PANTHER" id="PTHR45528">
    <property type="entry name" value="SENSOR HISTIDINE KINASE CPXA"/>
    <property type="match status" value="1"/>
</dbReference>
<comment type="caution">
    <text evidence="20">The sequence shown here is derived from an EMBL/GenBank/DDBJ whole genome shotgun (WGS) entry which is preliminary data.</text>
</comment>
<dbReference type="Proteomes" id="UP000295418">
    <property type="component" value="Unassembled WGS sequence"/>
</dbReference>
<evidence type="ECO:0000256" key="9">
    <source>
        <dbReference type="ARBA" id="ARBA00022777"/>
    </source>
</evidence>
<dbReference type="Pfam" id="PF02518">
    <property type="entry name" value="HATPase_c"/>
    <property type="match status" value="1"/>
</dbReference>
<keyword evidence="8" id="KW-0547">Nucleotide-binding</keyword>
<dbReference type="InterPro" id="IPR036890">
    <property type="entry name" value="HATPase_C_sf"/>
</dbReference>
<feature type="domain" description="Histidine kinase" evidence="18">
    <location>
        <begin position="244"/>
        <end position="457"/>
    </location>
</feature>
<dbReference type="InterPro" id="IPR003660">
    <property type="entry name" value="HAMP_dom"/>
</dbReference>
<name>A0A4R4EB99_9BACL</name>
<dbReference type="OrthoDB" id="9813151at2"/>
<dbReference type="Pfam" id="PF00672">
    <property type="entry name" value="HAMP"/>
    <property type="match status" value="1"/>
</dbReference>
<evidence type="ECO:0000256" key="13">
    <source>
        <dbReference type="ARBA" id="ARBA00023026"/>
    </source>
</evidence>
<dbReference type="SUPFAM" id="SSF158472">
    <property type="entry name" value="HAMP domain-like"/>
    <property type="match status" value="1"/>
</dbReference>
<dbReference type="InterPro" id="IPR004358">
    <property type="entry name" value="Sig_transdc_His_kin-like_C"/>
</dbReference>
<dbReference type="GO" id="GO:0000155">
    <property type="term" value="F:phosphorelay sensor kinase activity"/>
    <property type="evidence" value="ECO:0007669"/>
    <property type="project" value="InterPro"/>
</dbReference>
<evidence type="ECO:0000256" key="10">
    <source>
        <dbReference type="ARBA" id="ARBA00022840"/>
    </source>
</evidence>
<keyword evidence="7 17" id="KW-0812">Transmembrane</keyword>
<evidence type="ECO:0000256" key="12">
    <source>
        <dbReference type="ARBA" id="ARBA00023012"/>
    </source>
</evidence>
<dbReference type="GO" id="GO:0005886">
    <property type="term" value="C:plasma membrane"/>
    <property type="evidence" value="ECO:0007669"/>
    <property type="project" value="UniProtKB-SubCell"/>
</dbReference>
<dbReference type="InterPro" id="IPR036097">
    <property type="entry name" value="HisK_dim/P_sf"/>
</dbReference>
<proteinExistence type="predicted"/>
<feature type="domain" description="HAMP" evidence="19">
    <location>
        <begin position="184"/>
        <end position="236"/>
    </location>
</feature>
<keyword evidence="12" id="KW-0902">Two-component regulatory system</keyword>
<evidence type="ECO:0000256" key="8">
    <source>
        <dbReference type="ARBA" id="ARBA00022741"/>
    </source>
</evidence>
<evidence type="ECO:0000256" key="5">
    <source>
        <dbReference type="ARBA" id="ARBA00022553"/>
    </source>
</evidence>
<dbReference type="RefSeq" id="WP_132418560.1">
    <property type="nucleotide sequence ID" value="NZ_SKFG01000012.1"/>
</dbReference>
<evidence type="ECO:0000259" key="18">
    <source>
        <dbReference type="PROSITE" id="PS50109"/>
    </source>
</evidence>
<dbReference type="InterPro" id="IPR050398">
    <property type="entry name" value="HssS/ArlS-like"/>
</dbReference>
<keyword evidence="13" id="KW-0843">Virulence</keyword>
<dbReference type="SUPFAM" id="SSF47384">
    <property type="entry name" value="Homodimeric domain of signal transducing histidine kinase"/>
    <property type="match status" value="1"/>
</dbReference>
<dbReference type="CDD" id="cd06225">
    <property type="entry name" value="HAMP"/>
    <property type="match status" value="1"/>
</dbReference>
<keyword evidence="4" id="KW-1003">Cell membrane</keyword>
<dbReference type="Gene3D" id="3.30.565.10">
    <property type="entry name" value="Histidine kinase-like ATPase, C-terminal domain"/>
    <property type="match status" value="1"/>
</dbReference>
<dbReference type="SMART" id="SM00388">
    <property type="entry name" value="HisKA"/>
    <property type="match status" value="1"/>
</dbReference>
<evidence type="ECO:0000256" key="17">
    <source>
        <dbReference type="SAM" id="Phobius"/>
    </source>
</evidence>
<keyword evidence="10" id="KW-0067">ATP-binding</keyword>
<evidence type="ECO:0000256" key="11">
    <source>
        <dbReference type="ARBA" id="ARBA00022989"/>
    </source>
</evidence>
<comment type="subcellular location">
    <subcellularLocation>
        <location evidence="2">Cell membrane</location>
        <topology evidence="2">Multi-pass membrane protein</topology>
    </subcellularLocation>
</comment>
<keyword evidence="5" id="KW-0597">Phosphoprotein</keyword>
<dbReference type="SMART" id="SM00304">
    <property type="entry name" value="HAMP"/>
    <property type="match status" value="1"/>
</dbReference>
<evidence type="ECO:0000259" key="19">
    <source>
        <dbReference type="PROSITE" id="PS50885"/>
    </source>
</evidence>
<dbReference type="PANTHER" id="PTHR45528:SF11">
    <property type="entry name" value="HISTIDINE KINASE"/>
    <property type="match status" value="1"/>
</dbReference>
<dbReference type="Gene3D" id="1.10.287.130">
    <property type="match status" value="1"/>
</dbReference>
<gene>
    <name evidence="20" type="ORF">E0485_13420</name>
</gene>
<organism evidence="20 21">
    <name type="scientific">Paenibacillus albiflavus</name>
    <dbReference type="NCBI Taxonomy" id="2545760"/>
    <lineage>
        <taxon>Bacteria</taxon>
        <taxon>Bacillati</taxon>
        <taxon>Bacillota</taxon>
        <taxon>Bacilli</taxon>
        <taxon>Bacillales</taxon>
        <taxon>Paenibacillaceae</taxon>
        <taxon>Paenibacillus</taxon>
    </lineage>
</organism>
<feature type="transmembrane region" description="Helical" evidence="17">
    <location>
        <begin position="6"/>
        <end position="26"/>
    </location>
</feature>
<evidence type="ECO:0000256" key="6">
    <source>
        <dbReference type="ARBA" id="ARBA00022679"/>
    </source>
</evidence>
<dbReference type="FunFam" id="1.10.287.130:FF:000001">
    <property type="entry name" value="Two-component sensor histidine kinase"/>
    <property type="match status" value="1"/>
</dbReference>
<dbReference type="GO" id="GO:0005524">
    <property type="term" value="F:ATP binding"/>
    <property type="evidence" value="ECO:0007669"/>
    <property type="project" value="UniProtKB-KW"/>
</dbReference>
<dbReference type="SMART" id="SM00387">
    <property type="entry name" value="HATPase_c"/>
    <property type="match status" value="1"/>
</dbReference>
<keyword evidence="9" id="KW-0418">Kinase</keyword>
<evidence type="ECO:0000313" key="20">
    <source>
        <dbReference type="EMBL" id="TCZ76587.1"/>
    </source>
</evidence>
<dbReference type="CDD" id="cd00075">
    <property type="entry name" value="HATPase"/>
    <property type="match status" value="1"/>
</dbReference>